<gene>
    <name evidence="2" type="ORF">AAFF_G00228730</name>
</gene>
<keyword evidence="3" id="KW-1185">Reference proteome</keyword>
<evidence type="ECO:0000256" key="1">
    <source>
        <dbReference type="SAM" id="MobiDB-lite"/>
    </source>
</evidence>
<name>A0AAD7SVB2_9TELE</name>
<evidence type="ECO:0000313" key="2">
    <source>
        <dbReference type="EMBL" id="KAJ8409472.1"/>
    </source>
</evidence>
<comment type="caution">
    <text evidence="2">The sequence shown here is derived from an EMBL/GenBank/DDBJ whole genome shotgun (WGS) entry which is preliminary data.</text>
</comment>
<evidence type="ECO:0000313" key="3">
    <source>
        <dbReference type="Proteomes" id="UP001221898"/>
    </source>
</evidence>
<organism evidence="2 3">
    <name type="scientific">Aldrovandia affinis</name>
    <dbReference type="NCBI Taxonomy" id="143900"/>
    <lineage>
        <taxon>Eukaryota</taxon>
        <taxon>Metazoa</taxon>
        <taxon>Chordata</taxon>
        <taxon>Craniata</taxon>
        <taxon>Vertebrata</taxon>
        <taxon>Euteleostomi</taxon>
        <taxon>Actinopterygii</taxon>
        <taxon>Neopterygii</taxon>
        <taxon>Teleostei</taxon>
        <taxon>Notacanthiformes</taxon>
        <taxon>Halosauridae</taxon>
        <taxon>Aldrovandia</taxon>
    </lineage>
</organism>
<feature type="region of interest" description="Disordered" evidence="1">
    <location>
        <begin position="1"/>
        <end position="47"/>
    </location>
</feature>
<sequence length="104" mass="11229">MIDDSVEGLVDTAGTTKPWSLATRPGPGPKPATRVRFRPKFGQGNWGPFEQERVIMTGGAPPDGAVSASHSPRFPRYKTTRAALMSNCIYSCRAGPPQRTAARE</sequence>
<dbReference type="AlphaFoldDB" id="A0AAD7SVB2"/>
<accession>A0AAD7SVB2</accession>
<proteinExistence type="predicted"/>
<protein>
    <submittedName>
        <fullName evidence="2">Uncharacterized protein</fullName>
    </submittedName>
</protein>
<reference evidence="2" key="1">
    <citation type="journal article" date="2023" name="Science">
        <title>Genome structures resolve the early diversification of teleost fishes.</title>
        <authorList>
            <person name="Parey E."/>
            <person name="Louis A."/>
            <person name="Montfort J."/>
            <person name="Bouchez O."/>
            <person name="Roques C."/>
            <person name="Iampietro C."/>
            <person name="Lluch J."/>
            <person name="Castinel A."/>
            <person name="Donnadieu C."/>
            <person name="Desvignes T."/>
            <person name="Floi Bucao C."/>
            <person name="Jouanno E."/>
            <person name="Wen M."/>
            <person name="Mejri S."/>
            <person name="Dirks R."/>
            <person name="Jansen H."/>
            <person name="Henkel C."/>
            <person name="Chen W.J."/>
            <person name="Zahm M."/>
            <person name="Cabau C."/>
            <person name="Klopp C."/>
            <person name="Thompson A.W."/>
            <person name="Robinson-Rechavi M."/>
            <person name="Braasch I."/>
            <person name="Lecointre G."/>
            <person name="Bobe J."/>
            <person name="Postlethwait J.H."/>
            <person name="Berthelot C."/>
            <person name="Roest Crollius H."/>
            <person name="Guiguen Y."/>
        </authorList>
    </citation>
    <scope>NUCLEOTIDE SEQUENCE</scope>
    <source>
        <strain evidence="2">NC1722</strain>
    </source>
</reference>
<dbReference type="EMBL" id="JAINUG010000030">
    <property type="protein sequence ID" value="KAJ8409472.1"/>
    <property type="molecule type" value="Genomic_DNA"/>
</dbReference>
<dbReference type="Proteomes" id="UP001221898">
    <property type="component" value="Unassembled WGS sequence"/>
</dbReference>